<evidence type="ECO:0000259" key="3">
    <source>
        <dbReference type="Pfam" id="PF07882"/>
    </source>
</evidence>
<reference evidence="5" key="1">
    <citation type="submission" date="2016-07" db="EMBL/GenBank/DDBJ databases">
        <authorList>
            <person name="Florea S."/>
            <person name="Webb J.S."/>
            <person name="Jaromczyk J."/>
            <person name="Schardl C.L."/>
        </authorList>
    </citation>
    <scope>NUCLEOTIDE SEQUENCE [LARGE SCALE GENOMIC DNA]</scope>
    <source>
        <strain evidence="5">CY1</strain>
    </source>
</reference>
<dbReference type="AlphaFoldDB" id="A0A1V4HNA5"/>
<dbReference type="GO" id="GO:0042355">
    <property type="term" value="P:L-fucose catabolic process"/>
    <property type="evidence" value="ECO:0007669"/>
    <property type="project" value="TreeGrafter"/>
</dbReference>
<gene>
    <name evidence="4" type="ORF">BC351_23195</name>
</gene>
<dbReference type="GO" id="GO:0008736">
    <property type="term" value="F:L-fucose isomerase activity"/>
    <property type="evidence" value="ECO:0007669"/>
    <property type="project" value="InterPro"/>
</dbReference>
<keyword evidence="5" id="KW-1185">Reference proteome</keyword>
<dbReference type="InterPro" id="IPR012889">
    <property type="entry name" value="Fucose_isomerase_N2"/>
</dbReference>
<dbReference type="InterPro" id="IPR009015">
    <property type="entry name" value="Fucose_isomerase_N/cen_sf"/>
</dbReference>
<dbReference type="PANTHER" id="PTHR37840:SF1">
    <property type="entry name" value="L-FUCOSE ISOMERASE"/>
    <property type="match status" value="1"/>
</dbReference>
<name>A0A1V4HNA5_9BACL</name>
<dbReference type="InterPro" id="IPR005763">
    <property type="entry name" value="Fucose_isomerase"/>
</dbReference>
<dbReference type="PANTHER" id="PTHR37840">
    <property type="entry name" value="L-FUCOSE ISOMERASE"/>
    <property type="match status" value="1"/>
</dbReference>
<dbReference type="STRING" id="1469647.BC351_23195"/>
<keyword evidence="2" id="KW-0119">Carbohydrate metabolism</keyword>
<accession>A0A1V4HNA5</accession>
<dbReference type="GO" id="GO:0019571">
    <property type="term" value="P:D-arabinose catabolic process"/>
    <property type="evidence" value="ECO:0007669"/>
    <property type="project" value="TreeGrafter"/>
</dbReference>
<evidence type="ECO:0000256" key="1">
    <source>
        <dbReference type="ARBA" id="ARBA00023235"/>
    </source>
</evidence>
<keyword evidence="1" id="KW-0413">Isomerase</keyword>
<feature type="domain" description="L-fucose isomerase N-terminal-2" evidence="3">
    <location>
        <begin position="1"/>
        <end position="87"/>
    </location>
</feature>
<protein>
    <recommendedName>
        <fullName evidence="3">L-fucose isomerase N-terminal-2 domain-containing protein</fullName>
    </recommendedName>
</protein>
<evidence type="ECO:0000313" key="5">
    <source>
        <dbReference type="Proteomes" id="UP000190626"/>
    </source>
</evidence>
<dbReference type="GO" id="GO:0030145">
    <property type="term" value="F:manganese ion binding"/>
    <property type="evidence" value="ECO:0007669"/>
    <property type="project" value="InterPro"/>
</dbReference>
<comment type="caution">
    <text evidence="4">The sequence shown here is derived from an EMBL/GenBank/DDBJ whole genome shotgun (WGS) entry which is preliminary data.</text>
</comment>
<dbReference type="GO" id="GO:0008790">
    <property type="term" value="F:arabinose isomerase activity"/>
    <property type="evidence" value="ECO:0007669"/>
    <property type="project" value="TreeGrafter"/>
</dbReference>
<dbReference type="GO" id="GO:0005737">
    <property type="term" value="C:cytoplasm"/>
    <property type="evidence" value="ECO:0007669"/>
    <property type="project" value="InterPro"/>
</dbReference>
<dbReference type="Proteomes" id="UP000190626">
    <property type="component" value="Unassembled WGS sequence"/>
</dbReference>
<sequence>MSLIVRDLMIGNPRLAELQFGEEALGHNATLSGFQGQRHWTDHFPNGDFMEAILNTSFDWNGKRAPYLVATENDSLNGVAMLFGNLLQIQRKSSLM</sequence>
<dbReference type="SUPFAM" id="SSF53743">
    <property type="entry name" value="FucI/AraA N-terminal and middle domains"/>
    <property type="match status" value="1"/>
</dbReference>
<evidence type="ECO:0000256" key="2">
    <source>
        <dbReference type="ARBA" id="ARBA00023277"/>
    </source>
</evidence>
<proteinExistence type="predicted"/>
<dbReference type="Gene3D" id="3.40.275.10">
    <property type="entry name" value="L-fucose Isomerase, Chain A, domain 2"/>
    <property type="match status" value="1"/>
</dbReference>
<dbReference type="Pfam" id="PF07882">
    <property type="entry name" value="Fucose_iso_N2"/>
    <property type="match status" value="1"/>
</dbReference>
<organism evidence="4 5">
    <name type="scientific">Paenibacillus ferrarius</name>
    <dbReference type="NCBI Taxonomy" id="1469647"/>
    <lineage>
        <taxon>Bacteria</taxon>
        <taxon>Bacillati</taxon>
        <taxon>Bacillota</taxon>
        <taxon>Bacilli</taxon>
        <taxon>Bacillales</taxon>
        <taxon>Paenibacillaceae</taxon>
        <taxon>Paenibacillus</taxon>
    </lineage>
</organism>
<evidence type="ECO:0000313" key="4">
    <source>
        <dbReference type="EMBL" id="OPH58712.1"/>
    </source>
</evidence>
<dbReference type="InterPro" id="IPR038392">
    <property type="entry name" value="Fucose_isomerase_dom2_sf"/>
</dbReference>
<dbReference type="EMBL" id="MBTG01000009">
    <property type="protein sequence ID" value="OPH58712.1"/>
    <property type="molecule type" value="Genomic_DNA"/>
</dbReference>